<dbReference type="Pfam" id="PF13561">
    <property type="entry name" value="adh_short_C2"/>
    <property type="match status" value="1"/>
</dbReference>
<dbReference type="PANTHER" id="PTHR43639">
    <property type="entry name" value="OXIDOREDUCTASE, SHORT-CHAIN DEHYDROGENASE/REDUCTASE FAMILY (AFU_ORTHOLOGUE AFUA_5G02870)"/>
    <property type="match status" value="1"/>
</dbReference>
<organism evidence="3 4">
    <name type="scientific">Dictyobacter aurantiacus</name>
    <dbReference type="NCBI Taxonomy" id="1936993"/>
    <lineage>
        <taxon>Bacteria</taxon>
        <taxon>Bacillati</taxon>
        <taxon>Chloroflexota</taxon>
        <taxon>Ktedonobacteria</taxon>
        <taxon>Ktedonobacterales</taxon>
        <taxon>Dictyobacteraceae</taxon>
        <taxon>Dictyobacter</taxon>
    </lineage>
</organism>
<keyword evidence="4" id="KW-1185">Reference proteome</keyword>
<dbReference type="Gene3D" id="3.40.50.720">
    <property type="entry name" value="NAD(P)-binding Rossmann-like Domain"/>
    <property type="match status" value="1"/>
</dbReference>
<dbReference type="PRINTS" id="PR00080">
    <property type="entry name" value="SDRFAMILY"/>
</dbReference>
<accession>A0A401ZJ97</accession>
<dbReference type="SUPFAM" id="SSF51735">
    <property type="entry name" value="NAD(P)-binding Rossmann-fold domains"/>
    <property type="match status" value="1"/>
</dbReference>
<sequence>MSEKKIAIVTGASSGIGLELTNTLLARGYQVVANSRRISSAGTLIASDHLALVDGDIAEQEIAQKVVRTAVARFGRIDLLVNNAGIFIPKPFTDYTVQDFNSLIRTNLLGFLFVTQYAVGQMQKQHAGHIVNITTTLVDQPVAGVPASLPLITKGGLNAATKALTMEYAGEGIRVNAVAPGNIETPMHLNDDHDFLRNMHPIARMGQSSEVVDAIMYLDAATFVTGEVIHVDGGAHAGKW</sequence>
<dbReference type="InterPro" id="IPR036291">
    <property type="entry name" value="NAD(P)-bd_dom_sf"/>
</dbReference>
<comment type="caution">
    <text evidence="3">The sequence shown here is derived from an EMBL/GenBank/DDBJ whole genome shotgun (WGS) entry which is preliminary data.</text>
</comment>
<reference evidence="4" key="1">
    <citation type="submission" date="2018-12" db="EMBL/GenBank/DDBJ databases">
        <title>Tengunoibacter tsumagoiensis gen. nov., sp. nov., Dictyobacter kobayashii sp. nov., D. alpinus sp. nov., and D. joshuensis sp. nov. and description of Dictyobacteraceae fam. nov. within the order Ktedonobacterales isolated from Tengu-no-mugimeshi.</title>
        <authorList>
            <person name="Wang C.M."/>
            <person name="Zheng Y."/>
            <person name="Sakai Y."/>
            <person name="Toyoda A."/>
            <person name="Minakuchi Y."/>
            <person name="Abe K."/>
            <person name="Yokota A."/>
            <person name="Yabe S."/>
        </authorList>
    </citation>
    <scope>NUCLEOTIDE SEQUENCE [LARGE SCALE GENOMIC DNA]</scope>
    <source>
        <strain evidence="4">S-27</strain>
    </source>
</reference>
<dbReference type="PRINTS" id="PR00081">
    <property type="entry name" value="GDHRDH"/>
</dbReference>
<dbReference type="EMBL" id="BIFQ01000001">
    <property type="protein sequence ID" value="GCE06931.1"/>
    <property type="molecule type" value="Genomic_DNA"/>
</dbReference>
<gene>
    <name evidence="3" type="ORF">KDAU_42600</name>
</gene>
<proteinExistence type="inferred from homology"/>
<dbReference type="RefSeq" id="WP_126597818.1">
    <property type="nucleotide sequence ID" value="NZ_BIFQ01000001.1"/>
</dbReference>
<protein>
    <submittedName>
        <fullName evidence="3">Gluconate 5-dehydrogenase</fullName>
    </submittedName>
</protein>
<dbReference type="FunFam" id="3.40.50.720:FF:000084">
    <property type="entry name" value="Short-chain dehydrogenase reductase"/>
    <property type="match status" value="1"/>
</dbReference>
<evidence type="ECO:0000313" key="4">
    <source>
        <dbReference type="Proteomes" id="UP000287224"/>
    </source>
</evidence>
<dbReference type="PANTHER" id="PTHR43639:SF1">
    <property type="entry name" value="SHORT-CHAIN DEHYDROGENASE_REDUCTASE FAMILY PROTEIN"/>
    <property type="match status" value="1"/>
</dbReference>
<comment type="similarity">
    <text evidence="1">Belongs to the short-chain dehydrogenases/reductases (SDR) family.</text>
</comment>
<dbReference type="InterPro" id="IPR002347">
    <property type="entry name" value="SDR_fam"/>
</dbReference>
<dbReference type="Proteomes" id="UP000287224">
    <property type="component" value="Unassembled WGS sequence"/>
</dbReference>
<dbReference type="AlphaFoldDB" id="A0A401ZJ97"/>
<dbReference type="OrthoDB" id="9805904at2"/>
<evidence type="ECO:0000256" key="1">
    <source>
        <dbReference type="ARBA" id="ARBA00006484"/>
    </source>
</evidence>
<evidence type="ECO:0000313" key="3">
    <source>
        <dbReference type="EMBL" id="GCE06931.1"/>
    </source>
</evidence>
<dbReference type="GO" id="GO:0016491">
    <property type="term" value="F:oxidoreductase activity"/>
    <property type="evidence" value="ECO:0007669"/>
    <property type="project" value="UniProtKB-KW"/>
</dbReference>
<dbReference type="CDD" id="cd05233">
    <property type="entry name" value="SDR_c"/>
    <property type="match status" value="1"/>
</dbReference>
<evidence type="ECO:0000256" key="2">
    <source>
        <dbReference type="ARBA" id="ARBA00023002"/>
    </source>
</evidence>
<keyword evidence="2" id="KW-0560">Oxidoreductase</keyword>
<name>A0A401ZJ97_9CHLR</name>